<name>A0A9D9N242_9SPIR</name>
<evidence type="ECO:0000313" key="2">
    <source>
        <dbReference type="Proteomes" id="UP000823638"/>
    </source>
</evidence>
<dbReference type="Proteomes" id="UP000823638">
    <property type="component" value="Unassembled WGS sequence"/>
</dbReference>
<comment type="caution">
    <text evidence="1">The sequence shown here is derived from an EMBL/GenBank/DDBJ whole genome shotgun (WGS) entry which is preliminary data.</text>
</comment>
<proteinExistence type="predicted"/>
<dbReference type="EMBL" id="JADIMM010000070">
    <property type="protein sequence ID" value="MBO8457534.1"/>
    <property type="molecule type" value="Genomic_DNA"/>
</dbReference>
<evidence type="ECO:0000313" key="1">
    <source>
        <dbReference type="EMBL" id="MBO8457534.1"/>
    </source>
</evidence>
<sequence length="1023" mass="114626">MKKIFGILFIFSFVCGYSQVFDFPHRIYSLETKFLKILYTEESSESALLLFQKGDGIYEKCAALTGRKKNTKIPVILTSDEKILNGYYTPYPGTRIVINDTIPGSGELLVFNDTLLGVFTHELTHALGAENRDSFFGFLSAVFGDYVIPSYGFNLPLFLVEGLAVYGETSVLSGFYGFPQGRLNDSSYREKLVLAKSLGDFPSWQEVSGAGNEYYDGSLPYIYGAGFVEYLAENYGENKITTLLENSSSFNFLFTDGVFKKTFGLSIDVLWENFRNSITAVEFCKNSFIQDSGTGLSGKGLDFAVTAADCYYEEKEGVGRVAVYDSVSERVFSYVFSGENSFTEDQPCVYGIEKLKPVFSFRASSVKLSFSHDGKYLAVSGCLSSGNGYKWVTKFFSFEDFRFLNLEIPDSLEAAFIPENNSEPEGEYKLVCLSSRTEDYPTLNFFDVRLAGRNSCFSKTSSLFLENTDGVKIQPANITPVINKGILFIGHIGSHRKLFALKGDSLFEVLTGYETETSGGKILPLSITNSVLPNGERILCLGFETGNGVPVWGFLNPGGNTAGLSFDYFPGGINFPLMAGTDFFYTSISDKRRIFSFAKISEKDTGSLQEYKIFTGQEILLSGEIESRNFRFPIPGSEKYSCFSGFYPAFVLPGLNLGPFSSANPWYSVITPGIHYHAGHPGEYWNLSFFGGYNPYYNFPVFNLDFWFGWNDFPLEIILDHKIKGISGNEGRKELSVSWNLPYSFSVFGPKGSTGSVNLQFFNNYTFLTDEFLLEKSPLYSYGSLEKTGSTGEVFLLPFDYGIYVFGAKTGFDRRIRTGTGKYDTRGFNAEFAVDFKLQNRFDSGSLDFVNSQELMVSYKHPGGLKFLPVNRDPGGVNMSFPFALSLFAGYTTGLFFPVDSESYFYHCYGDNILTDKAAYNYYGNFILGTRLFSSLLNININKALGLLYFHDIDFTASYKGVWYSGFKGLGRGYFQYLDLTVTGGFTPIIGALTSVELDFDFTARFVPETFKWYFSFFYMYNF</sequence>
<reference evidence="1" key="2">
    <citation type="journal article" date="2021" name="PeerJ">
        <title>Extensive microbial diversity within the chicken gut microbiome revealed by metagenomics and culture.</title>
        <authorList>
            <person name="Gilroy R."/>
            <person name="Ravi A."/>
            <person name="Getino M."/>
            <person name="Pursley I."/>
            <person name="Horton D.L."/>
            <person name="Alikhan N.F."/>
            <person name="Baker D."/>
            <person name="Gharbi K."/>
            <person name="Hall N."/>
            <person name="Watson M."/>
            <person name="Adriaenssens E.M."/>
            <person name="Foster-Nyarko E."/>
            <person name="Jarju S."/>
            <person name="Secka A."/>
            <person name="Antonio M."/>
            <person name="Oren A."/>
            <person name="Chaudhuri R.R."/>
            <person name="La Ragione R."/>
            <person name="Hildebrand F."/>
            <person name="Pallen M.J."/>
        </authorList>
    </citation>
    <scope>NUCLEOTIDE SEQUENCE</scope>
    <source>
        <strain evidence="1">10532</strain>
    </source>
</reference>
<accession>A0A9D9N242</accession>
<protein>
    <submittedName>
        <fullName evidence="1">Uncharacterized protein</fullName>
    </submittedName>
</protein>
<gene>
    <name evidence="1" type="ORF">IAA81_04815</name>
</gene>
<reference evidence="1" key="1">
    <citation type="submission" date="2020-10" db="EMBL/GenBank/DDBJ databases">
        <authorList>
            <person name="Gilroy R."/>
        </authorList>
    </citation>
    <scope>NUCLEOTIDE SEQUENCE</scope>
    <source>
        <strain evidence="1">10532</strain>
    </source>
</reference>
<dbReference type="AlphaFoldDB" id="A0A9D9N242"/>
<organism evidence="1 2">
    <name type="scientific">Candidatus Gallitreponema excrementavium</name>
    <dbReference type="NCBI Taxonomy" id="2840840"/>
    <lineage>
        <taxon>Bacteria</taxon>
        <taxon>Pseudomonadati</taxon>
        <taxon>Spirochaetota</taxon>
        <taxon>Spirochaetia</taxon>
        <taxon>Spirochaetales</taxon>
        <taxon>Candidatus Gallitreponema</taxon>
    </lineage>
</organism>